<dbReference type="GO" id="GO:0046872">
    <property type="term" value="F:metal ion binding"/>
    <property type="evidence" value="ECO:0007669"/>
    <property type="project" value="UniProtKB-KW"/>
</dbReference>
<organism evidence="9 10">
    <name type="scientific">Seminavis robusta</name>
    <dbReference type="NCBI Taxonomy" id="568900"/>
    <lineage>
        <taxon>Eukaryota</taxon>
        <taxon>Sar</taxon>
        <taxon>Stramenopiles</taxon>
        <taxon>Ochrophyta</taxon>
        <taxon>Bacillariophyta</taxon>
        <taxon>Bacillariophyceae</taxon>
        <taxon>Bacillariophycidae</taxon>
        <taxon>Naviculales</taxon>
        <taxon>Naviculaceae</taxon>
        <taxon>Seminavis</taxon>
    </lineage>
</organism>
<feature type="binding site" evidence="7">
    <location>
        <position position="290"/>
    </location>
    <ligand>
        <name>Zn(2+)</name>
        <dbReference type="ChEBI" id="CHEBI:29105"/>
        <note>catalytic</note>
    </ligand>
</feature>
<dbReference type="OrthoDB" id="187171at2759"/>
<feature type="binding site" evidence="7">
    <location>
        <position position="123"/>
    </location>
    <ligand>
        <name>Zn(2+)</name>
        <dbReference type="ChEBI" id="CHEBI:29105"/>
        <note>catalytic</note>
    </ligand>
</feature>
<keyword evidence="3 8" id="KW-0812">Transmembrane</keyword>
<comment type="cofactor">
    <cofactor evidence="7">
        <name>Zn(2+)</name>
        <dbReference type="ChEBI" id="CHEBI:29105"/>
    </cofactor>
</comment>
<reference evidence="9" key="1">
    <citation type="submission" date="2020-06" db="EMBL/GenBank/DDBJ databases">
        <authorList>
            <consortium name="Plant Systems Biology data submission"/>
        </authorList>
    </citation>
    <scope>NUCLEOTIDE SEQUENCE</scope>
    <source>
        <strain evidence="9">D6</strain>
    </source>
</reference>
<evidence type="ECO:0000256" key="3">
    <source>
        <dbReference type="ARBA" id="ARBA00022692"/>
    </source>
</evidence>
<feature type="transmembrane region" description="Helical" evidence="8">
    <location>
        <begin position="136"/>
        <end position="153"/>
    </location>
</feature>
<evidence type="ECO:0000256" key="4">
    <source>
        <dbReference type="ARBA" id="ARBA00022801"/>
    </source>
</evidence>
<feature type="transmembrane region" description="Helical" evidence="8">
    <location>
        <begin position="191"/>
        <end position="214"/>
    </location>
</feature>
<name>A0A9N8EQB7_9STRA</name>
<evidence type="ECO:0000256" key="7">
    <source>
        <dbReference type="PIRSR" id="PIRSR608901-2"/>
    </source>
</evidence>
<evidence type="ECO:0000313" key="10">
    <source>
        <dbReference type="Proteomes" id="UP001153069"/>
    </source>
</evidence>
<dbReference type="GO" id="GO:0016811">
    <property type="term" value="F:hydrolase activity, acting on carbon-nitrogen (but not peptide) bonds, in linear amides"/>
    <property type="evidence" value="ECO:0007669"/>
    <property type="project" value="InterPro"/>
</dbReference>
<evidence type="ECO:0008006" key="11">
    <source>
        <dbReference type="Google" id="ProtNLM"/>
    </source>
</evidence>
<feature type="transmembrane region" description="Helical" evidence="8">
    <location>
        <begin position="291"/>
        <end position="308"/>
    </location>
</feature>
<feature type="transmembrane region" description="Helical" evidence="8">
    <location>
        <begin position="251"/>
        <end position="271"/>
    </location>
</feature>
<gene>
    <name evidence="9" type="ORF">SEMRO_1665_G289610.1</name>
</gene>
<accession>A0A9N8EQB7</accession>
<keyword evidence="7" id="KW-0479">Metal-binding</keyword>
<dbReference type="GO" id="GO:0016020">
    <property type="term" value="C:membrane"/>
    <property type="evidence" value="ECO:0007669"/>
    <property type="project" value="UniProtKB-SubCell"/>
</dbReference>
<evidence type="ECO:0000256" key="1">
    <source>
        <dbReference type="ARBA" id="ARBA00004141"/>
    </source>
</evidence>
<feature type="transmembrane region" description="Helical" evidence="8">
    <location>
        <begin position="20"/>
        <end position="43"/>
    </location>
</feature>
<dbReference type="Proteomes" id="UP001153069">
    <property type="component" value="Unassembled WGS sequence"/>
</dbReference>
<keyword evidence="5 8" id="KW-1133">Transmembrane helix</keyword>
<feature type="transmembrane region" description="Helical" evidence="8">
    <location>
        <begin position="80"/>
        <end position="99"/>
    </location>
</feature>
<feature type="transmembrane region" description="Helical" evidence="8">
    <location>
        <begin position="106"/>
        <end position="130"/>
    </location>
</feature>
<dbReference type="InterPro" id="IPR008901">
    <property type="entry name" value="ACER"/>
</dbReference>
<evidence type="ECO:0000313" key="9">
    <source>
        <dbReference type="EMBL" id="CAB9525351.1"/>
    </source>
</evidence>
<dbReference type="EMBL" id="CAICTM010001663">
    <property type="protein sequence ID" value="CAB9525351.1"/>
    <property type="molecule type" value="Genomic_DNA"/>
</dbReference>
<comment type="caution">
    <text evidence="9">The sequence shown here is derived from an EMBL/GenBank/DDBJ whole genome shotgun (WGS) entry which is preliminary data.</text>
</comment>
<dbReference type="AlphaFoldDB" id="A0A9N8EQB7"/>
<dbReference type="Pfam" id="PF05875">
    <property type="entry name" value="Ceramidase"/>
    <property type="match status" value="1"/>
</dbReference>
<comment type="subcellular location">
    <subcellularLocation>
        <location evidence="1">Membrane</location>
        <topology evidence="1">Multi-pass membrane protein</topology>
    </subcellularLocation>
</comment>
<evidence type="ECO:0000256" key="6">
    <source>
        <dbReference type="ARBA" id="ARBA00023136"/>
    </source>
</evidence>
<keyword evidence="4" id="KW-0378">Hydrolase</keyword>
<comment type="similarity">
    <text evidence="2">Belongs to the alkaline ceramidase family.</text>
</comment>
<keyword evidence="6 8" id="KW-0472">Membrane</keyword>
<keyword evidence="7" id="KW-0862">Zinc</keyword>
<keyword evidence="10" id="KW-1185">Reference proteome</keyword>
<proteinExistence type="inferred from homology"/>
<protein>
    <recommendedName>
        <fullName evidence="11">Transmembrane protein</fullName>
    </recommendedName>
</protein>
<feature type="transmembrane region" description="Helical" evidence="8">
    <location>
        <begin position="160"/>
        <end position="179"/>
    </location>
</feature>
<evidence type="ECO:0000256" key="5">
    <source>
        <dbReference type="ARBA" id="ARBA00022989"/>
    </source>
</evidence>
<evidence type="ECO:0000256" key="8">
    <source>
        <dbReference type="SAM" id="Phobius"/>
    </source>
</evidence>
<sequence length="383" mass="42441">MPPISSVCYLKRETRRSLAITLAIFSLVAYDFAFVFLLILPLVEGGVWSSYDSGHCEGLCENSHQCDHTMAERPVIQQPVNTWTNLAFILVGIWPIVAIRQDISTVVFFLVKTFVGISSFVFHASITTFWQHLDAAAVQTSLCTLVFHGIHCVSARRISWAWLAPINLATAIVLCVFKKEIDDEVGHLNTWIFFVSVLLFLACCLLCANGIQIFRRRQPGGEEMAMLGDDDQSQGTTSSSEQLPTSKWKSCFWMLGTAMAPMIIFAGAVVLNRFSKNRSLCDPTSPFQAHAVWHVLNAIASLLVWLAFDNYCLTTRPSHLDDDDDDWKVSIKEEPASPPSIPAEALGEIGKLRDEFHKAVAKVLTDEGLPPLNAAQLQAIAVV</sequence>
<feature type="binding site" evidence="7">
    <location>
        <position position="294"/>
    </location>
    <ligand>
        <name>Zn(2+)</name>
        <dbReference type="ChEBI" id="CHEBI:29105"/>
        <note>catalytic</note>
    </ligand>
</feature>
<dbReference type="GO" id="GO:0006672">
    <property type="term" value="P:ceramide metabolic process"/>
    <property type="evidence" value="ECO:0007669"/>
    <property type="project" value="InterPro"/>
</dbReference>
<evidence type="ECO:0000256" key="2">
    <source>
        <dbReference type="ARBA" id="ARBA00009780"/>
    </source>
</evidence>